<protein>
    <submittedName>
        <fullName evidence="1">RCG48960</fullName>
    </submittedName>
</protein>
<organism evidence="1 2">
    <name type="scientific">Rattus norvegicus</name>
    <name type="common">Rat</name>
    <dbReference type="NCBI Taxonomy" id="10116"/>
    <lineage>
        <taxon>Eukaryota</taxon>
        <taxon>Metazoa</taxon>
        <taxon>Chordata</taxon>
        <taxon>Craniata</taxon>
        <taxon>Vertebrata</taxon>
        <taxon>Euteleostomi</taxon>
        <taxon>Mammalia</taxon>
        <taxon>Eutheria</taxon>
        <taxon>Euarchontoglires</taxon>
        <taxon>Glires</taxon>
        <taxon>Rodentia</taxon>
        <taxon>Myomorpha</taxon>
        <taxon>Muroidea</taxon>
        <taxon>Muridae</taxon>
        <taxon>Murinae</taxon>
        <taxon>Rattus</taxon>
    </lineage>
</organism>
<gene>
    <name evidence="1" type="ORF">rCG_48960</name>
</gene>
<sequence length="23" mass="2654">MLCVYSALSMCSETPPTEFLFKR</sequence>
<dbReference type="EMBL" id="CH473960">
    <property type="protein sequence ID" value="EDM16812.1"/>
    <property type="molecule type" value="Genomic_DNA"/>
</dbReference>
<proteinExistence type="predicted"/>
<feature type="non-terminal residue" evidence="1">
    <location>
        <position position="23"/>
    </location>
</feature>
<name>A6IG86_RAT</name>
<evidence type="ECO:0000313" key="1">
    <source>
        <dbReference type="EMBL" id="EDM16812.1"/>
    </source>
</evidence>
<dbReference type="AlphaFoldDB" id="A6IG86"/>
<reference evidence="1 2" key="1">
    <citation type="submission" date="2005-09" db="EMBL/GenBank/DDBJ databases">
        <authorList>
            <person name="Mural R.J."/>
            <person name="Li P.W."/>
            <person name="Adams M.D."/>
            <person name="Amanatides P.G."/>
            <person name="Baden-Tillson H."/>
            <person name="Barnstead M."/>
            <person name="Chin S.H."/>
            <person name="Dew I."/>
            <person name="Evans C.A."/>
            <person name="Ferriera S."/>
            <person name="Flanigan M."/>
            <person name="Fosler C."/>
            <person name="Glodek A."/>
            <person name="Gu Z."/>
            <person name="Holt R.A."/>
            <person name="Jennings D."/>
            <person name="Kraft C.L."/>
            <person name="Lu F."/>
            <person name="Nguyen T."/>
            <person name="Nusskern D.R."/>
            <person name="Pfannkoch C.M."/>
            <person name="Sitter C."/>
            <person name="Sutton G.G."/>
            <person name="Venter J.C."/>
            <person name="Wang Z."/>
            <person name="Woodage T."/>
            <person name="Zheng X.H."/>
            <person name="Zhong F."/>
        </authorList>
    </citation>
    <scope>NUCLEOTIDE SEQUENCE [LARGE SCALE GENOMIC DNA]</scope>
    <source>
        <strain>BN</strain>
        <strain evidence="2">Sprague-Dawley</strain>
    </source>
</reference>
<dbReference type="Proteomes" id="UP000234681">
    <property type="component" value="Chromosome 7"/>
</dbReference>
<accession>A6IG86</accession>
<evidence type="ECO:0000313" key="2">
    <source>
        <dbReference type="Proteomes" id="UP000234681"/>
    </source>
</evidence>